<organism evidence="1 2">
    <name type="scientific">Verticillium longisporum</name>
    <name type="common">Verticillium dahliae var. longisporum</name>
    <dbReference type="NCBI Taxonomy" id="100787"/>
    <lineage>
        <taxon>Eukaryota</taxon>
        <taxon>Fungi</taxon>
        <taxon>Dikarya</taxon>
        <taxon>Ascomycota</taxon>
        <taxon>Pezizomycotina</taxon>
        <taxon>Sordariomycetes</taxon>
        <taxon>Hypocreomycetidae</taxon>
        <taxon>Glomerellales</taxon>
        <taxon>Plectosphaerellaceae</taxon>
        <taxon>Verticillium</taxon>
    </lineage>
</organism>
<dbReference type="AlphaFoldDB" id="A0A0G4LA22"/>
<evidence type="ECO:0000313" key="2">
    <source>
        <dbReference type="Proteomes" id="UP000044602"/>
    </source>
</evidence>
<keyword evidence="2" id="KW-1185">Reference proteome</keyword>
<name>A0A0G4LA22_VERLO</name>
<reference evidence="1 2" key="1">
    <citation type="submission" date="2015-05" db="EMBL/GenBank/DDBJ databases">
        <authorList>
            <person name="Wang D.B."/>
            <person name="Wang M."/>
        </authorList>
    </citation>
    <scope>NUCLEOTIDE SEQUENCE [LARGE SCALE GENOMIC DNA]</scope>
    <source>
        <strain evidence="1">VL1</strain>
    </source>
</reference>
<dbReference type="EMBL" id="CVQH01010002">
    <property type="protein sequence ID" value="CRK18903.1"/>
    <property type="molecule type" value="Genomic_DNA"/>
</dbReference>
<feature type="non-terminal residue" evidence="1">
    <location>
        <position position="34"/>
    </location>
</feature>
<accession>A0A0G4LA22</accession>
<evidence type="ECO:0000313" key="1">
    <source>
        <dbReference type="EMBL" id="CRK18903.1"/>
    </source>
</evidence>
<protein>
    <submittedName>
        <fullName evidence="1">Uncharacterized protein</fullName>
    </submittedName>
</protein>
<proteinExistence type="predicted"/>
<sequence length="34" mass="3842">MYLAADVGCGQQSVFMNHDFDGEVVEDFNLEIFT</sequence>
<gene>
    <name evidence="1" type="ORF">BN1708_012456</name>
</gene>
<dbReference type="Proteomes" id="UP000044602">
    <property type="component" value="Unassembled WGS sequence"/>
</dbReference>